<reference evidence="3" key="1">
    <citation type="submission" date="2014-03" db="EMBL/GenBank/DDBJ databases">
        <authorList>
            <person name="Aksoy S."/>
            <person name="Warren W."/>
            <person name="Wilson R.K."/>
        </authorList>
    </citation>
    <scope>NUCLEOTIDE SEQUENCE [LARGE SCALE GENOMIC DNA]</scope>
    <source>
        <strain evidence="3">IAEA</strain>
    </source>
</reference>
<feature type="region of interest" description="Disordered" evidence="1">
    <location>
        <begin position="1"/>
        <end position="27"/>
    </location>
</feature>
<feature type="compositionally biased region" description="Polar residues" evidence="1">
    <location>
        <begin position="1"/>
        <end position="14"/>
    </location>
</feature>
<keyword evidence="3" id="KW-1185">Reference proteome</keyword>
<dbReference type="Proteomes" id="UP000091820">
    <property type="component" value="Unassembled WGS sequence"/>
</dbReference>
<evidence type="ECO:0000313" key="3">
    <source>
        <dbReference type="Proteomes" id="UP000091820"/>
    </source>
</evidence>
<organism evidence="2 3">
    <name type="scientific">Glossina brevipalpis</name>
    <dbReference type="NCBI Taxonomy" id="37001"/>
    <lineage>
        <taxon>Eukaryota</taxon>
        <taxon>Metazoa</taxon>
        <taxon>Ecdysozoa</taxon>
        <taxon>Arthropoda</taxon>
        <taxon>Hexapoda</taxon>
        <taxon>Insecta</taxon>
        <taxon>Pterygota</taxon>
        <taxon>Neoptera</taxon>
        <taxon>Endopterygota</taxon>
        <taxon>Diptera</taxon>
        <taxon>Brachycera</taxon>
        <taxon>Muscomorpha</taxon>
        <taxon>Hippoboscoidea</taxon>
        <taxon>Glossinidae</taxon>
        <taxon>Glossina</taxon>
    </lineage>
</organism>
<protein>
    <submittedName>
        <fullName evidence="2">Uncharacterized protein</fullName>
    </submittedName>
</protein>
<accession>A0A1A9WUW8</accession>
<sequence length="221" mass="24787">MEGRSNPNSSYSEYNATDLANLDNDDEFVEKTPQISQSHFTSHSQNETRGQSKFNLLEGARKEGKLSLIFENIKKYHSTLTIKIRKFGENDIDVSGRNVKDVKSSAGSYGLFHTVKKTIETHTYRSFYSLQKISIDLTEVVSNDTISGNSAEPDRPIIVTTKETNKIITNTLNLNTLNKTQEESNKSTIATGNNQHTDEESHIITTMQVQDPIINENGIDV</sequence>
<dbReference type="VEuPathDB" id="VectorBase:GBRI033340"/>
<dbReference type="AlphaFoldDB" id="A0A1A9WUW8"/>
<reference evidence="2" key="2">
    <citation type="submission" date="2020-05" db="UniProtKB">
        <authorList>
            <consortium name="EnsemblMetazoa"/>
        </authorList>
    </citation>
    <scope>IDENTIFICATION</scope>
    <source>
        <strain evidence="2">IAEA</strain>
    </source>
</reference>
<evidence type="ECO:0000313" key="2">
    <source>
        <dbReference type="EnsemblMetazoa" id="GBRI033340-PA"/>
    </source>
</evidence>
<name>A0A1A9WUW8_9MUSC</name>
<dbReference type="EnsemblMetazoa" id="GBRI033340-RA">
    <property type="protein sequence ID" value="GBRI033340-PA"/>
    <property type="gene ID" value="GBRI033340"/>
</dbReference>
<proteinExistence type="predicted"/>
<evidence type="ECO:0000256" key="1">
    <source>
        <dbReference type="SAM" id="MobiDB-lite"/>
    </source>
</evidence>